<organism evidence="3">
    <name type="scientific">Sipha flava</name>
    <name type="common">yellow sugarcane aphid</name>
    <dbReference type="NCBI Taxonomy" id="143950"/>
    <lineage>
        <taxon>Eukaryota</taxon>
        <taxon>Metazoa</taxon>
        <taxon>Ecdysozoa</taxon>
        <taxon>Arthropoda</taxon>
        <taxon>Hexapoda</taxon>
        <taxon>Insecta</taxon>
        <taxon>Pterygota</taxon>
        <taxon>Neoptera</taxon>
        <taxon>Paraneoptera</taxon>
        <taxon>Hemiptera</taxon>
        <taxon>Sternorrhyncha</taxon>
        <taxon>Aphidomorpha</taxon>
        <taxon>Aphidoidea</taxon>
        <taxon>Aphididae</taxon>
        <taxon>Sipha</taxon>
    </lineage>
</organism>
<feature type="region of interest" description="Disordered" evidence="1">
    <location>
        <begin position="41"/>
        <end position="76"/>
    </location>
</feature>
<proteinExistence type="predicted"/>
<keyword evidence="4" id="KW-1185">Reference proteome</keyword>
<feature type="transmembrane region" description="Helical" evidence="2">
    <location>
        <begin position="19"/>
        <end position="37"/>
    </location>
</feature>
<dbReference type="AlphaFoldDB" id="A0A2S2PW67"/>
<feature type="compositionally biased region" description="Low complexity" evidence="1">
    <location>
        <begin position="41"/>
        <end position="54"/>
    </location>
</feature>
<gene>
    <name evidence="5" type="primary">LOC112681694</name>
    <name evidence="3" type="ORF">g.117721</name>
</gene>
<sequence>MQNLADKTQCHVTMKTMPYMIHVLLILILITVINNCGECRPQSGQPSQPQAGSPLDPNDTSNGGGNNSAISRRGWRGEWRRTDPGTVYSYIWKSSDQPLGKAELYIILALLIGMATVIVGCWLSDNCWSPEPEQHYTIAWHDRHRWI</sequence>
<keyword evidence="2" id="KW-0812">Transmembrane</keyword>
<name>A0A2S2PW67_9HEMI</name>
<evidence type="ECO:0000256" key="1">
    <source>
        <dbReference type="SAM" id="MobiDB-lite"/>
    </source>
</evidence>
<keyword evidence="2" id="KW-1133">Transmembrane helix</keyword>
<evidence type="ECO:0000313" key="3">
    <source>
        <dbReference type="EMBL" id="MBY69643.1"/>
    </source>
</evidence>
<reference evidence="5" key="2">
    <citation type="submission" date="2025-04" db="UniProtKB">
        <authorList>
            <consortium name="RefSeq"/>
        </authorList>
    </citation>
    <scope>IDENTIFICATION</scope>
    <source>
        <tissue evidence="5">Whole body</tissue>
    </source>
</reference>
<keyword evidence="2" id="KW-0472">Membrane</keyword>
<feature type="transmembrane region" description="Helical" evidence="2">
    <location>
        <begin position="104"/>
        <end position="123"/>
    </location>
</feature>
<evidence type="ECO:0000256" key="2">
    <source>
        <dbReference type="SAM" id="Phobius"/>
    </source>
</evidence>
<evidence type="ECO:0000313" key="5">
    <source>
        <dbReference type="RefSeq" id="XP_025407759.1"/>
    </source>
</evidence>
<accession>A0A2S2PW67</accession>
<dbReference type="RefSeq" id="XP_025407759.1">
    <property type="nucleotide sequence ID" value="XM_025551974.1"/>
</dbReference>
<reference evidence="3" key="1">
    <citation type="submission" date="2018-04" db="EMBL/GenBank/DDBJ databases">
        <title>Transcriptome assembly of Sipha flava.</title>
        <authorList>
            <person name="Scully E.D."/>
            <person name="Geib S.M."/>
            <person name="Palmer N.A."/>
            <person name="Koch K."/>
            <person name="Bradshaw J."/>
            <person name="Heng-Moss T."/>
            <person name="Sarath G."/>
        </authorList>
    </citation>
    <scope>NUCLEOTIDE SEQUENCE</scope>
</reference>
<evidence type="ECO:0000313" key="4">
    <source>
        <dbReference type="Proteomes" id="UP000694846"/>
    </source>
</evidence>
<dbReference type="EMBL" id="GGMS01000440">
    <property type="protein sequence ID" value="MBY69643.1"/>
    <property type="molecule type" value="Transcribed_RNA"/>
</dbReference>
<dbReference type="OrthoDB" id="6585798at2759"/>
<dbReference type="GeneID" id="112681694"/>
<dbReference type="Proteomes" id="UP000694846">
    <property type="component" value="Unplaced"/>
</dbReference>
<protein>
    <submittedName>
        <fullName evidence="5">Uncharacterized protein LOC112681694</fullName>
    </submittedName>
</protein>